<dbReference type="Proteomes" id="UP001595900">
    <property type="component" value="Unassembled WGS sequence"/>
</dbReference>
<evidence type="ECO:0000256" key="1">
    <source>
        <dbReference type="ARBA" id="ARBA00004651"/>
    </source>
</evidence>
<name>A0ABV8Q1I7_9MICO</name>
<comment type="subcellular location">
    <subcellularLocation>
        <location evidence="1 7">Cell membrane</location>
        <topology evidence="1 7">Multi-pass membrane protein</topology>
    </subcellularLocation>
</comment>
<evidence type="ECO:0000313" key="9">
    <source>
        <dbReference type="EMBL" id="MFC4242220.1"/>
    </source>
</evidence>
<evidence type="ECO:0000256" key="2">
    <source>
        <dbReference type="ARBA" id="ARBA00022448"/>
    </source>
</evidence>
<accession>A0ABV8Q1I7</accession>
<reference evidence="10" key="1">
    <citation type="journal article" date="2019" name="Int. J. Syst. Evol. Microbiol.">
        <title>The Global Catalogue of Microorganisms (GCM) 10K type strain sequencing project: providing services to taxonomists for standard genome sequencing and annotation.</title>
        <authorList>
            <consortium name="The Broad Institute Genomics Platform"/>
            <consortium name="The Broad Institute Genome Sequencing Center for Infectious Disease"/>
            <person name="Wu L."/>
            <person name="Ma J."/>
        </authorList>
    </citation>
    <scope>NUCLEOTIDE SEQUENCE [LARGE SCALE GENOMIC DNA]</scope>
    <source>
        <strain evidence="10">CGMCC 1.10363</strain>
    </source>
</reference>
<dbReference type="InterPro" id="IPR025966">
    <property type="entry name" value="OppC_N"/>
</dbReference>
<feature type="transmembrane region" description="Helical" evidence="7">
    <location>
        <begin position="268"/>
        <end position="293"/>
    </location>
</feature>
<evidence type="ECO:0000256" key="3">
    <source>
        <dbReference type="ARBA" id="ARBA00022475"/>
    </source>
</evidence>
<feature type="transmembrane region" description="Helical" evidence="7">
    <location>
        <begin position="106"/>
        <end position="128"/>
    </location>
</feature>
<feature type="domain" description="ABC transmembrane type-1" evidence="8">
    <location>
        <begin position="100"/>
        <end position="289"/>
    </location>
</feature>
<evidence type="ECO:0000256" key="5">
    <source>
        <dbReference type="ARBA" id="ARBA00022989"/>
    </source>
</evidence>
<keyword evidence="10" id="KW-1185">Reference proteome</keyword>
<feature type="transmembrane region" description="Helical" evidence="7">
    <location>
        <begin position="229"/>
        <end position="248"/>
    </location>
</feature>
<dbReference type="Pfam" id="PF00528">
    <property type="entry name" value="BPD_transp_1"/>
    <property type="match status" value="1"/>
</dbReference>
<dbReference type="InterPro" id="IPR000515">
    <property type="entry name" value="MetI-like"/>
</dbReference>
<dbReference type="PROSITE" id="PS50928">
    <property type="entry name" value="ABC_TM1"/>
    <property type="match status" value="1"/>
</dbReference>
<dbReference type="InterPro" id="IPR050366">
    <property type="entry name" value="BP-dependent_transpt_permease"/>
</dbReference>
<keyword evidence="2 7" id="KW-0813">Transport</keyword>
<dbReference type="InterPro" id="IPR035906">
    <property type="entry name" value="MetI-like_sf"/>
</dbReference>
<gene>
    <name evidence="9" type="ORF">ACFOYW_02455</name>
</gene>
<comment type="similarity">
    <text evidence="7">Belongs to the binding-protein-dependent transport system permease family.</text>
</comment>
<sequence>MTESTAADVRMSAPDLPRRRFSVVRSRSRSLRPWYKITPLVVGLSIVLFLVLVAVFAPWIAPHDPLKQDLTHILQPPSAQHWLGTDNLGRDVLSRLIWGTRVDLRVGFLAVLIPFVFGTVVGAIAGYFGGIVDAIVMRVVDVFFAFPFYVLVIALVYVLGTGERAIYLAIATVSWVSYCKIVRGEVLVARQQDYVVAARLGGLSHGRIIGGHIIRNVISQAIVYAMSDIVLDILAIVTLGYLGLGIQPPTPDWGSMIVDGQEFITSEWWLSTVPGIAVVFTGLGLSLTGDGLAELLAPERRR</sequence>
<evidence type="ECO:0000259" key="8">
    <source>
        <dbReference type="PROSITE" id="PS50928"/>
    </source>
</evidence>
<evidence type="ECO:0000256" key="4">
    <source>
        <dbReference type="ARBA" id="ARBA00022692"/>
    </source>
</evidence>
<feature type="transmembrane region" description="Helical" evidence="7">
    <location>
        <begin position="165"/>
        <end position="182"/>
    </location>
</feature>
<dbReference type="SUPFAM" id="SSF161098">
    <property type="entry name" value="MetI-like"/>
    <property type="match status" value="1"/>
</dbReference>
<feature type="transmembrane region" description="Helical" evidence="7">
    <location>
        <begin position="37"/>
        <end position="61"/>
    </location>
</feature>
<feature type="transmembrane region" description="Helical" evidence="7">
    <location>
        <begin position="140"/>
        <end position="159"/>
    </location>
</feature>
<dbReference type="RefSeq" id="WP_390227025.1">
    <property type="nucleotide sequence ID" value="NZ_JBHSCN010000002.1"/>
</dbReference>
<keyword evidence="3" id="KW-1003">Cell membrane</keyword>
<proteinExistence type="inferred from homology"/>
<dbReference type="Pfam" id="PF12911">
    <property type="entry name" value="OppC_N"/>
    <property type="match status" value="1"/>
</dbReference>
<evidence type="ECO:0000313" key="10">
    <source>
        <dbReference type="Proteomes" id="UP001595900"/>
    </source>
</evidence>
<dbReference type="PANTHER" id="PTHR43386:SF1">
    <property type="entry name" value="D,D-DIPEPTIDE TRANSPORT SYSTEM PERMEASE PROTEIN DDPC-RELATED"/>
    <property type="match status" value="1"/>
</dbReference>
<dbReference type="Gene3D" id="1.10.3720.10">
    <property type="entry name" value="MetI-like"/>
    <property type="match status" value="1"/>
</dbReference>
<dbReference type="EMBL" id="JBHSCN010000002">
    <property type="protein sequence ID" value="MFC4242220.1"/>
    <property type="molecule type" value="Genomic_DNA"/>
</dbReference>
<organism evidence="9 10">
    <name type="scientific">Gryllotalpicola reticulitermitis</name>
    <dbReference type="NCBI Taxonomy" id="1184153"/>
    <lineage>
        <taxon>Bacteria</taxon>
        <taxon>Bacillati</taxon>
        <taxon>Actinomycetota</taxon>
        <taxon>Actinomycetes</taxon>
        <taxon>Micrococcales</taxon>
        <taxon>Microbacteriaceae</taxon>
        <taxon>Gryllotalpicola</taxon>
    </lineage>
</organism>
<evidence type="ECO:0000256" key="7">
    <source>
        <dbReference type="RuleBase" id="RU363032"/>
    </source>
</evidence>
<dbReference type="PANTHER" id="PTHR43386">
    <property type="entry name" value="OLIGOPEPTIDE TRANSPORT SYSTEM PERMEASE PROTEIN APPC"/>
    <property type="match status" value="1"/>
</dbReference>
<protein>
    <submittedName>
        <fullName evidence="9">ABC transporter permease</fullName>
    </submittedName>
</protein>
<keyword evidence="5 7" id="KW-1133">Transmembrane helix</keyword>
<comment type="caution">
    <text evidence="9">The sequence shown here is derived from an EMBL/GenBank/DDBJ whole genome shotgun (WGS) entry which is preliminary data.</text>
</comment>
<keyword evidence="4 7" id="KW-0812">Transmembrane</keyword>
<evidence type="ECO:0000256" key="6">
    <source>
        <dbReference type="ARBA" id="ARBA00023136"/>
    </source>
</evidence>
<dbReference type="CDD" id="cd06261">
    <property type="entry name" value="TM_PBP2"/>
    <property type="match status" value="1"/>
</dbReference>
<keyword evidence="6 7" id="KW-0472">Membrane</keyword>